<organism evidence="2 3">
    <name type="scientific">Hesseltinella vesiculosa</name>
    <dbReference type="NCBI Taxonomy" id="101127"/>
    <lineage>
        <taxon>Eukaryota</taxon>
        <taxon>Fungi</taxon>
        <taxon>Fungi incertae sedis</taxon>
        <taxon>Mucoromycota</taxon>
        <taxon>Mucoromycotina</taxon>
        <taxon>Mucoromycetes</taxon>
        <taxon>Mucorales</taxon>
        <taxon>Cunninghamellaceae</taxon>
        <taxon>Hesseltinella</taxon>
    </lineage>
</organism>
<protein>
    <submittedName>
        <fullName evidence="2">Uncharacterized protein</fullName>
    </submittedName>
</protein>
<dbReference type="AlphaFoldDB" id="A0A1X2GUL3"/>
<accession>A0A1X2GUL3</accession>
<dbReference type="Proteomes" id="UP000242146">
    <property type="component" value="Unassembled WGS sequence"/>
</dbReference>
<gene>
    <name evidence="2" type="ORF">DM01DRAFT_1332310</name>
</gene>
<feature type="transmembrane region" description="Helical" evidence="1">
    <location>
        <begin position="26"/>
        <end position="47"/>
    </location>
</feature>
<evidence type="ECO:0000256" key="1">
    <source>
        <dbReference type="SAM" id="Phobius"/>
    </source>
</evidence>
<comment type="caution">
    <text evidence="2">The sequence shown here is derived from an EMBL/GenBank/DDBJ whole genome shotgun (WGS) entry which is preliminary data.</text>
</comment>
<evidence type="ECO:0000313" key="2">
    <source>
        <dbReference type="EMBL" id="ORX61724.1"/>
    </source>
</evidence>
<evidence type="ECO:0000313" key="3">
    <source>
        <dbReference type="Proteomes" id="UP000242146"/>
    </source>
</evidence>
<proteinExistence type="predicted"/>
<dbReference type="EMBL" id="MCGT01000003">
    <property type="protein sequence ID" value="ORX61724.1"/>
    <property type="molecule type" value="Genomic_DNA"/>
</dbReference>
<name>A0A1X2GUL3_9FUNG</name>
<keyword evidence="1" id="KW-0812">Transmembrane</keyword>
<keyword evidence="1" id="KW-0472">Membrane</keyword>
<keyword evidence="3" id="KW-1185">Reference proteome</keyword>
<dbReference type="OrthoDB" id="2255535at2759"/>
<keyword evidence="1" id="KW-1133">Transmembrane helix</keyword>
<sequence>MPEHNKKSSTLSFQRLSCSPVQLLRVAVPSICILVIFVYTVVITTLTHKRKIP</sequence>
<reference evidence="2 3" key="1">
    <citation type="submission" date="2016-07" db="EMBL/GenBank/DDBJ databases">
        <title>Pervasive Adenine N6-methylation of Active Genes in Fungi.</title>
        <authorList>
            <consortium name="DOE Joint Genome Institute"/>
            <person name="Mondo S.J."/>
            <person name="Dannebaum R.O."/>
            <person name="Kuo R.C."/>
            <person name="Labutti K."/>
            <person name="Haridas S."/>
            <person name="Kuo A."/>
            <person name="Salamov A."/>
            <person name="Ahrendt S.R."/>
            <person name="Lipzen A."/>
            <person name="Sullivan W."/>
            <person name="Andreopoulos W.B."/>
            <person name="Clum A."/>
            <person name="Lindquist E."/>
            <person name="Daum C."/>
            <person name="Ramamoorthy G.K."/>
            <person name="Gryganskyi A."/>
            <person name="Culley D."/>
            <person name="Magnuson J.K."/>
            <person name="James T.Y."/>
            <person name="O'Malley M.A."/>
            <person name="Stajich J.E."/>
            <person name="Spatafora J.W."/>
            <person name="Visel A."/>
            <person name="Grigoriev I.V."/>
        </authorList>
    </citation>
    <scope>NUCLEOTIDE SEQUENCE [LARGE SCALE GENOMIC DNA]</scope>
    <source>
        <strain evidence="2 3">NRRL 3301</strain>
    </source>
</reference>